<organism evidence="1 2">
    <name type="scientific">Trachymyrmex septentrionalis</name>
    <dbReference type="NCBI Taxonomy" id="34720"/>
    <lineage>
        <taxon>Eukaryota</taxon>
        <taxon>Metazoa</taxon>
        <taxon>Ecdysozoa</taxon>
        <taxon>Arthropoda</taxon>
        <taxon>Hexapoda</taxon>
        <taxon>Insecta</taxon>
        <taxon>Pterygota</taxon>
        <taxon>Neoptera</taxon>
        <taxon>Endopterygota</taxon>
        <taxon>Hymenoptera</taxon>
        <taxon>Apocrita</taxon>
        <taxon>Aculeata</taxon>
        <taxon>Formicoidea</taxon>
        <taxon>Formicidae</taxon>
        <taxon>Myrmicinae</taxon>
        <taxon>Trachymyrmex</taxon>
    </lineage>
</organism>
<name>A0A195F5S3_9HYME</name>
<dbReference type="AlphaFoldDB" id="A0A195F5S3"/>
<sequence length="135" mass="14961">VSIVMRLHPEGSVGAEAAPRTPCGKHCQRWCSTPPPASRQESSSSDTNFIKHSILLFLFLEKFTSHKNNASSGQLDFDVAAAQKRSLNIFNRFAGVSMYISDSSLAYFAYVVLRLCSPWPRIENTALRFPPRGGI</sequence>
<protein>
    <submittedName>
        <fullName evidence="1">Uncharacterized protein</fullName>
    </submittedName>
</protein>
<dbReference type="EMBL" id="KQ981768">
    <property type="protein sequence ID" value="KYN35940.1"/>
    <property type="molecule type" value="Genomic_DNA"/>
</dbReference>
<dbReference type="Proteomes" id="UP000078541">
    <property type="component" value="Unassembled WGS sequence"/>
</dbReference>
<feature type="non-terminal residue" evidence="1">
    <location>
        <position position="1"/>
    </location>
</feature>
<accession>A0A195F5S3</accession>
<evidence type="ECO:0000313" key="2">
    <source>
        <dbReference type="Proteomes" id="UP000078541"/>
    </source>
</evidence>
<proteinExistence type="predicted"/>
<gene>
    <name evidence="1" type="ORF">ALC56_09731</name>
</gene>
<keyword evidence="2" id="KW-1185">Reference proteome</keyword>
<reference evidence="1 2" key="1">
    <citation type="submission" date="2016-03" db="EMBL/GenBank/DDBJ databases">
        <title>Trachymyrmex septentrionalis WGS genome.</title>
        <authorList>
            <person name="Nygaard S."/>
            <person name="Hu H."/>
            <person name="Boomsma J."/>
            <person name="Zhang G."/>
        </authorList>
    </citation>
    <scope>NUCLEOTIDE SEQUENCE [LARGE SCALE GENOMIC DNA]</scope>
    <source>
        <strain evidence="1">Tsep2-gDNA-1</strain>
        <tissue evidence="1">Whole body</tissue>
    </source>
</reference>
<evidence type="ECO:0000313" key="1">
    <source>
        <dbReference type="EMBL" id="KYN35940.1"/>
    </source>
</evidence>